<keyword evidence="5 6" id="KW-0472">Membrane</keyword>
<evidence type="ECO:0000256" key="5">
    <source>
        <dbReference type="ARBA" id="ARBA00023136"/>
    </source>
</evidence>
<gene>
    <name evidence="7" type="ORF">GH815_05310</name>
</gene>
<evidence type="ECO:0000256" key="2">
    <source>
        <dbReference type="ARBA" id="ARBA00022692"/>
    </source>
</evidence>
<organism evidence="7 8">
    <name type="scientific">Rhodovulum strictum</name>
    <dbReference type="NCBI Taxonomy" id="58314"/>
    <lineage>
        <taxon>Bacteria</taxon>
        <taxon>Pseudomonadati</taxon>
        <taxon>Pseudomonadota</taxon>
        <taxon>Alphaproteobacteria</taxon>
        <taxon>Rhodobacterales</taxon>
        <taxon>Paracoccaceae</taxon>
        <taxon>Rhodovulum</taxon>
    </lineage>
</organism>
<feature type="transmembrane region" description="Helical" evidence="6">
    <location>
        <begin position="156"/>
        <end position="175"/>
    </location>
</feature>
<comment type="subcellular location">
    <subcellularLocation>
        <location evidence="1">Membrane</location>
        <topology evidence="1">Multi-pass membrane protein</topology>
    </subcellularLocation>
</comment>
<dbReference type="GO" id="GO:0006672">
    <property type="term" value="P:ceramide metabolic process"/>
    <property type="evidence" value="ECO:0007669"/>
    <property type="project" value="InterPro"/>
</dbReference>
<evidence type="ECO:0000256" key="6">
    <source>
        <dbReference type="SAM" id="Phobius"/>
    </source>
</evidence>
<keyword evidence="4 6" id="KW-1133">Transmembrane helix</keyword>
<evidence type="ECO:0000256" key="1">
    <source>
        <dbReference type="ARBA" id="ARBA00004141"/>
    </source>
</evidence>
<comment type="caution">
    <text evidence="7">The sequence shown here is derived from an EMBL/GenBank/DDBJ whole genome shotgun (WGS) entry which is preliminary data.</text>
</comment>
<evidence type="ECO:0000256" key="4">
    <source>
        <dbReference type="ARBA" id="ARBA00022989"/>
    </source>
</evidence>
<dbReference type="InterPro" id="IPR008901">
    <property type="entry name" value="ACER"/>
</dbReference>
<keyword evidence="8" id="KW-1185">Reference proteome</keyword>
<keyword evidence="2 6" id="KW-0812">Transmembrane</keyword>
<name>A0A844B7N9_9RHOB</name>
<dbReference type="OrthoDB" id="277121at2"/>
<dbReference type="Proteomes" id="UP000466730">
    <property type="component" value="Unassembled WGS sequence"/>
</dbReference>
<keyword evidence="3" id="KW-0378">Hydrolase</keyword>
<evidence type="ECO:0000256" key="3">
    <source>
        <dbReference type="ARBA" id="ARBA00022801"/>
    </source>
</evidence>
<evidence type="ECO:0000313" key="7">
    <source>
        <dbReference type="EMBL" id="MRH20404.1"/>
    </source>
</evidence>
<dbReference type="Pfam" id="PF05875">
    <property type="entry name" value="Ceramidase"/>
    <property type="match status" value="1"/>
</dbReference>
<dbReference type="GO" id="GO:0016020">
    <property type="term" value="C:membrane"/>
    <property type="evidence" value="ECO:0007669"/>
    <property type="project" value="UniProtKB-SubCell"/>
</dbReference>
<dbReference type="RefSeq" id="WP_153747718.1">
    <property type="nucleotide sequence ID" value="NZ_BAAADI010000026.1"/>
</dbReference>
<feature type="transmembrane region" description="Helical" evidence="6">
    <location>
        <begin position="102"/>
        <end position="122"/>
    </location>
</feature>
<evidence type="ECO:0000313" key="8">
    <source>
        <dbReference type="Proteomes" id="UP000466730"/>
    </source>
</evidence>
<feature type="transmembrane region" description="Helical" evidence="6">
    <location>
        <begin position="46"/>
        <end position="65"/>
    </location>
</feature>
<reference evidence="7 8" key="1">
    <citation type="submission" date="2019-11" db="EMBL/GenBank/DDBJ databases">
        <title>Draft Whole-Genome sequence of the marine photosynthetic bacterium Rhodovulum strictum DSM 11289.</title>
        <authorList>
            <person name="Kyndt J.A."/>
            <person name="Meyer T.E."/>
        </authorList>
    </citation>
    <scope>NUCLEOTIDE SEQUENCE [LARGE SCALE GENOMIC DNA]</scope>
    <source>
        <strain evidence="7 8">DSM 11289</strain>
    </source>
</reference>
<feature type="transmembrane region" description="Helical" evidence="6">
    <location>
        <begin position="181"/>
        <end position="201"/>
    </location>
</feature>
<sequence>MDWMAQVNAYCERTDAGYWSEPVNAVTNAAFLIAAAVMWRRTRGLVLGRALCVVLAVIGLGSFLFHTHATLWAAMADVLPILGFILLYLYAAHRDFWGLGRWPALGLTALFLPYAAGAGWLFGQLGFLGSSAGYAPVALLILIHAGLLARRAPETARGLAIGGGLLVLSLTFRTLDEPLCAVLPLGTHFLWHILNAAMLGWMIEVHRRYHAACAGADGVSRAG</sequence>
<accession>A0A844B7N9</accession>
<feature type="transmembrane region" description="Helical" evidence="6">
    <location>
        <begin position="71"/>
        <end position="90"/>
    </location>
</feature>
<proteinExistence type="predicted"/>
<evidence type="ECO:0008006" key="9">
    <source>
        <dbReference type="Google" id="ProtNLM"/>
    </source>
</evidence>
<feature type="transmembrane region" description="Helical" evidence="6">
    <location>
        <begin position="128"/>
        <end position="149"/>
    </location>
</feature>
<dbReference type="AlphaFoldDB" id="A0A844B7N9"/>
<protein>
    <recommendedName>
        <fullName evidence="9">Ceramidase</fullName>
    </recommendedName>
</protein>
<dbReference type="EMBL" id="WJPO01000005">
    <property type="protein sequence ID" value="MRH20404.1"/>
    <property type="molecule type" value="Genomic_DNA"/>
</dbReference>
<dbReference type="GO" id="GO:0016811">
    <property type="term" value="F:hydrolase activity, acting on carbon-nitrogen (but not peptide) bonds, in linear amides"/>
    <property type="evidence" value="ECO:0007669"/>
    <property type="project" value="InterPro"/>
</dbReference>